<gene>
    <name evidence="2" type="ORF">AVEN_207312_1</name>
</gene>
<proteinExistence type="predicted"/>
<protein>
    <submittedName>
        <fullName evidence="2">Uncharacterized protein</fullName>
    </submittedName>
</protein>
<dbReference type="AlphaFoldDB" id="A0A4Y2Q3U6"/>
<accession>A0A4Y2Q3U6</accession>
<feature type="region of interest" description="Disordered" evidence="1">
    <location>
        <begin position="20"/>
        <end position="73"/>
    </location>
</feature>
<name>A0A4Y2Q3U6_ARAVE</name>
<dbReference type="EMBL" id="BGPR01012823">
    <property type="protein sequence ID" value="GBN57823.1"/>
    <property type="molecule type" value="Genomic_DNA"/>
</dbReference>
<comment type="caution">
    <text evidence="2">The sequence shown here is derived from an EMBL/GenBank/DDBJ whole genome shotgun (WGS) entry which is preliminary data.</text>
</comment>
<reference evidence="2 3" key="1">
    <citation type="journal article" date="2019" name="Sci. Rep.">
        <title>Orb-weaving spider Araneus ventricosus genome elucidates the spidroin gene catalogue.</title>
        <authorList>
            <person name="Kono N."/>
            <person name="Nakamura H."/>
            <person name="Ohtoshi R."/>
            <person name="Moran D.A.P."/>
            <person name="Shinohara A."/>
            <person name="Yoshida Y."/>
            <person name="Fujiwara M."/>
            <person name="Mori M."/>
            <person name="Tomita M."/>
            <person name="Arakawa K."/>
        </authorList>
    </citation>
    <scope>NUCLEOTIDE SEQUENCE [LARGE SCALE GENOMIC DNA]</scope>
</reference>
<keyword evidence="3" id="KW-1185">Reference proteome</keyword>
<feature type="compositionally biased region" description="Acidic residues" evidence="1">
    <location>
        <begin position="24"/>
        <end position="42"/>
    </location>
</feature>
<dbReference type="Proteomes" id="UP000499080">
    <property type="component" value="Unassembled WGS sequence"/>
</dbReference>
<sequence>MPHSIVKKSYECCRASCANREECSEIDESSQSESEEELNDSFESDHEFGTDYENYSSSTDEEEDDLNASRGRKRMRLLKDSVRDLIPTGNCKGESFSLL</sequence>
<evidence type="ECO:0000313" key="3">
    <source>
        <dbReference type="Proteomes" id="UP000499080"/>
    </source>
</evidence>
<evidence type="ECO:0000313" key="2">
    <source>
        <dbReference type="EMBL" id="GBN57823.1"/>
    </source>
</evidence>
<evidence type="ECO:0000256" key="1">
    <source>
        <dbReference type="SAM" id="MobiDB-lite"/>
    </source>
</evidence>
<organism evidence="2 3">
    <name type="scientific">Araneus ventricosus</name>
    <name type="common">Orbweaver spider</name>
    <name type="synonym">Epeira ventricosa</name>
    <dbReference type="NCBI Taxonomy" id="182803"/>
    <lineage>
        <taxon>Eukaryota</taxon>
        <taxon>Metazoa</taxon>
        <taxon>Ecdysozoa</taxon>
        <taxon>Arthropoda</taxon>
        <taxon>Chelicerata</taxon>
        <taxon>Arachnida</taxon>
        <taxon>Araneae</taxon>
        <taxon>Araneomorphae</taxon>
        <taxon>Entelegynae</taxon>
        <taxon>Araneoidea</taxon>
        <taxon>Araneidae</taxon>
        <taxon>Araneus</taxon>
    </lineage>
</organism>